<dbReference type="InterPro" id="IPR000994">
    <property type="entry name" value="Pept_M24"/>
</dbReference>
<accession>A0A067Q112</accession>
<dbReference type="PANTHER" id="PTHR46112">
    <property type="entry name" value="AMINOPEPTIDASE"/>
    <property type="match status" value="1"/>
</dbReference>
<dbReference type="AlphaFoldDB" id="A0A067Q112"/>
<dbReference type="EMBL" id="KL197713">
    <property type="protein sequence ID" value="KDQ60659.1"/>
    <property type="molecule type" value="Genomic_DNA"/>
</dbReference>
<dbReference type="Proteomes" id="UP000027265">
    <property type="component" value="Unassembled WGS sequence"/>
</dbReference>
<protein>
    <recommendedName>
        <fullName evidence="2">Peptidase M24 domain-containing protein</fullName>
    </recommendedName>
</protein>
<dbReference type="STRING" id="933084.A0A067Q112"/>
<feature type="transmembrane region" description="Helical" evidence="1">
    <location>
        <begin position="27"/>
        <end position="47"/>
    </location>
</feature>
<keyword evidence="1" id="KW-1133">Transmembrane helix</keyword>
<dbReference type="InterPro" id="IPR036005">
    <property type="entry name" value="Creatinase/aminopeptidase-like"/>
</dbReference>
<dbReference type="Pfam" id="PF00557">
    <property type="entry name" value="Peptidase_M24"/>
    <property type="match status" value="1"/>
</dbReference>
<sequence>MDKGSYNLGDACHKSSPSIIHVVKTKALVLLTALGLVAFYFAPFRLLNPHPPPSTQLDHLSSHCAHIPPISPSEFVDRQTSLAQTLRSLNASAYVAEPGASAQFYGNISDSRWHLSERPLLLIITPNHDTSTGHVQSKVTILTPKFESTRAKLLNIPSASGVDFVEWAEEADPYTIAVSSVLDSLTEGGAIFVDGSVRNFIAEGLRTAAPHFSVKPAPVEVRRLRERKSPSELEILKCANEVTLLAIRATREQMYIGMRESEGRTMIRGALAKAGLEDLDSIVLFGENAALPHGSGTDRVLGESDLILIDCGGSLHGYHSDVTRTFALRSSFIPSAHLSLWKLVQDAQTSAHVTATSGTLTRTVDEVAREVILAQGYGQYFTHRLGHGIGLEGHESPYLRGGSDDIIQTGHTFSNEPGIYIEGKVGIRLEDCFYISEESGNAVYLTEGVGGPSRSPWFP</sequence>
<dbReference type="SUPFAM" id="SSF53092">
    <property type="entry name" value="Creatinase/prolidase N-terminal domain"/>
    <property type="match status" value="1"/>
</dbReference>
<reference evidence="4" key="1">
    <citation type="journal article" date="2014" name="Proc. Natl. Acad. Sci. U.S.A.">
        <title>Extensive sampling of basidiomycete genomes demonstrates inadequacy of the white-rot/brown-rot paradigm for wood decay fungi.</title>
        <authorList>
            <person name="Riley R."/>
            <person name="Salamov A.A."/>
            <person name="Brown D.W."/>
            <person name="Nagy L.G."/>
            <person name="Floudas D."/>
            <person name="Held B.W."/>
            <person name="Levasseur A."/>
            <person name="Lombard V."/>
            <person name="Morin E."/>
            <person name="Otillar R."/>
            <person name="Lindquist E.A."/>
            <person name="Sun H."/>
            <person name="LaButti K.M."/>
            <person name="Schmutz J."/>
            <person name="Jabbour D."/>
            <person name="Luo H."/>
            <person name="Baker S.E."/>
            <person name="Pisabarro A.G."/>
            <person name="Walton J.D."/>
            <person name="Blanchette R.A."/>
            <person name="Henrissat B."/>
            <person name="Martin F."/>
            <person name="Cullen D."/>
            <person name="Hibbett D.S."/>
            <person name="Grigoriev I.V."/>
        </authorList>
    </citation>
    <scope>NUCLEOTIDE SEQUENCE [LARGE SCALE GENOMIC DNA]</scope>
    <source>
        <strain evidence="4">MUCL 33604</strain>
    </source>
</reference>
<dbReference type="OrthoDB" id="9995434at2759"/>
<dbReference type="InParanoid" id="A0A067Q112"/>
<organism evidence="3 4">
    <name type="scientific">Jaapia argillacea MUCL 33604</name>
    <dbReference type="NCBI Taxonomy" id="933084"/>
    <lineage>
        <taxon>Eukaryota</taxon>
        <taxon>Fungi</taxon>
        <taxon>Dikarya</taxon>
        <taxon>Basidiomycota</taxon>
        <taxon>Agaricomycotina</taxon>
        <taxon>Agaricomycetes</taxon>
        <taxon>Agaricomycetidae</taxon>
        <taxon>Jaapiales</taxon>
        <taxon>Jaapiaceae</taxon>
        <taxon>Jaapia</taxon>
    </lineage>
</organism>
<feature type="domain" description="Peptidase M24" evidence="2">
    <location>
        <begin position="235"/>
        <end position="437"/>
    </location>
</feature>
<dbReference type="InterPro" id="IPR050659">
    <property type="entry name" value="Peptidase_M24B"/>
</dbReference>
<name>A0A067Q112_9AGAM</name>
<dbReference type="SUPFAM" id="SSF55920">
    <property type="entry name" value="Creatinase/aminopeptidase"/>
    <property type="match status" value="1"/>
</dbReference>
<evidence type="ECO:0000256" key="1">
    <source>
        <dbReference type="SAM" id="Phobius"/>
    </source>
</evidence>
<keyword evidence="1" id="KW-0812">Transmembrane</keyword>
<dbReference type="Gene3D" id="3.90.230.10">
    <property type="entry name" value="Creatinase/methionine aminopeptidase superfamily"/>
    <property type="match status" value="1"/>
</dbReference>
<proteinExistence type="predicted"/>
<evidence type="ECO:0000259" key="2">
    <source>
        <dbReference type="Pfam" id="PF00557"/>
    </source>
</evidence>
<gene>
    <name evidence="3" type="ORF">JAAARDRAFT_31632</name>
</gene>
<evidence type="ECO:0000313" key="3">
    <source>
        <dbReference type="EMBL" id="KDQ60659.1"/>
    </source>
</evidence>
<dbReference type="InterPro" id="IPR029149">
    <property type="entry name" value="Creatin/AminoP/Spt16_N"/>
</dbReference>
<evidence type="ECO:0000313" key="4">
    <source>
        <dbReference type="Proteomes" id="UP000027265"/>
    </source>
</evidence>
<dbReference type="PANTHER" id="PTHR46112:SF2">
    <property type="entry name" value="XAA-PRO AMINOPEPTIDASE P-RELATED"/>
    <property type="match status" value="1"/>
</dbReference>
<dbReference type="HOGENOM" id="CLU_017266_2_1_1"/>
<keyword evidence="4" id="KW-1185">Reference proteome</keyword>
<dbReference type="Gene3D" id="3.40.350.10">
    <property type="entry name" value="Creatinase/prolidase N-terminal domain"/>
    <property type="match status" value="1"/>
</dbReference>
<keyword evidence="1" id="KW-0472">Membrane</keyword>